<dbReference type="CDD" id="cd11063">
    <property type="entry name" value="CYP52"/>
    <property type="match status" value="1"/>
</dbReference>
<dbReference type="InterPro" id="IPR047146">
    <property type="entry name" value="Cyt_P450_E_CYP52_fungi"/>
</dbReference>
<evidence type="ECO:0000256" key="3">
    <source>
        <dbReference type="ARBA" id="ARBA00022723"/>
    </source>
</evidence>
<name>A0A1D2J708_PARBR</name>
<dbReference type="PRINTS" id="PR01239">
    <property type="entry name" value="EP450IICYP52"/>
</dbReference>
<evidence type="ECO:0008006" key="12">
    <source>
        <dbReference type="Google" id="ProtNLM"/>
    </source>
</evidence>
<keyword evidence="6 7" id="KW-0503">Monooxygenase</keyword>
<evidence type="ECO:0000256" key="1">
    <source>
        <dbReference type="ARBA" id="ARBA00001971"/>
    </source>
</evidence>
<dbReference type="InterPro" id="IPR001128">
    <property type="entry name" value="Cyt_P450"/>
</dbReference>
<dbReference type="InterPro" id="IPR036396">
    <property type="entry name" value="Cyt_P450_sf"/>
</dbReference>
<comment type="similarity">
    <text evidence="2 7">Belongs to the cytochrome P450 family.</text>
</comment>
<dbReference type="AlphaFoldDB" id="A0A1D2J708"/>
<dbReference type="PROSITE" id="PS00086">
    <property type="entry name" value="CYTOCHROME_P450"/>
    <property type="match status" value="1"/>
</dbReference>
<dbReference type="Pfam" id="PF00067">
    <property type="entry name" value="p450"/>
    <property type="match status" value="2"/>
</dbReference>
<feature type="compositionally biased region" description="Low complexity" evidence="8">
    <location>
        <begin position="436"/>
        <end position="446"/>
    </location>
</feature>
<dbReference type="InterPro" id="IPR002974">
    <property type="entry name" value="Cyt_P450_E_CYP52_ascomycetes"/>
</dbReference>
<evidence type="ECO:0000256" key="5">
    <source>
        <dbReference type="ARBA" id="ARBA00023004"/>
    </source>
</evidence>
<comment type="caution">
    <text evidence="10">The sequence shown here is derived from an EMBL/GenBank/DDBJ whole genome shotgun (WGS) entry which is preliminary data.</text>
</comment>
<keyword evidence="9" id="KW-0472">Membrane</keyword>
<accession>A0A1D2J708</accession>
<comment type="cofactor">
    <cofactor evidence="1">
        <name>heme</name>
        <dbReference type="ChEBI" id="CHEBI:30413"/>
    </cofactor>
</comment>
<keyword evidence="3 7" id="KW-0479">Metal-binding</keyword>
<organism evidence="10 11">
    <name type="scientific">Paracoccidioides brasiliensis</name>
    <dbReference type="NCBI Taxonomy" id="121759"/>
    <lineage>
        <taxon>Eukaryota</taxon>
        <taxon>Fungi</taxon>
        <taxon>Dikarya</taxon>
        <taxon>Ascomycota</taxon>
        <taxon>Pezizomycotina</taxon>
        <taxon>Eurotiomycetes</taxon>
        <taxon>Eurotiomycetidae</taxon>
        <taxon>Onygenales</taxon>
        <taxon>Ajellomycetaceae</taxon>
        <taxon>Paracoccidioides</taxon>
    </lineage>
</organism>
<dbReference type="Proteomes" id="UP000242814">
    <property type="component" value="Unassembled WGS sequence"/>
</dbReference>
<dbReference type="GO" id="GO:0005506">
    <property type="term" value="F:iron ion binding"/>
    <property type="evidence" value="ECO:0007669"/>
    <property type="project" value="InterPro"/>
</dbReference>
<gene>
    <name evidence="10" type="ORF">ACO22_06589</name>
</gene>
<evidence type="ECO:0000313" key="11">
    <source>
        <dbReference type="Proteomes" id="UP000242814"/>
    </source>
</evidence>
<dbReference type="PRINTS" id="PR00385">
    <property type="entry name" value="P450"/>
</dbReference>
<dbReference type="SUPFAM" id="SSF48264">
    <property type="entry name" value="Cytochrome P450"/>
    <property type="match status" value="1"/>
</dbReference>
<keyword evidence="9" id="KW-0812">Transmembrane</keyword>
<dbReference type="EMBL" id="LZYO01000366">
    <property type="protein sequence ID" value="ODH14404.1"/>
    <property type="molecule type" value="Genomic_DNA"/>
</dbReference>
<keyword evidence="5 7" id="KW-0408">Iron</keyword>
<evidence type="ECO:0000256" key="4">
    <source>
        <dbReference type="ARBA" id="ARBA00023002"/>
    </source>
</evidence>
<evidence type="ECO:0000256" key="6">
    <source>
        <dbReference type="ARBA" id="ARBA00023033"/>
    </source>
</evidence>
<dbReference type="GO" id="GO:0016712">
    <property type="term" value="F:oxidoreductase activity, acting on paired donors, with incorporation or reduction of molecular oxygen, reduced flavin or flavoprotein as one donor, and incorporation of one atom of oxygen"/>
    <property type="evidence" value="ECO:0007669"/>
    <property type="project" value="InterPro"/>
</dbReference>
<proteinExistence type="inferred from homology"/>
<keyword evidence="9" id="KW-1133">Transmembrane helix</keyword>
<dbReference type="Gene3D" id="1.10.630.10">
    <property type="entry name" value="Cytochrome P450"/>
    <property type="match status" value="1"/>
</dbReference>
<dbReference type="VEuPathDB" id="FungiDB:PADG_03693"/>
<keyword evidence="4 7" id="KW-0560">Oxidoreductase</keyword>
<dbReference type="GO" id="GO:0020037">
    <property type="term" value="F:heme binding"/>
    <property type="evidence" value="ECO:0007669"/>
    <property type="project" value="InterPro"/>
</dbReference>
<dbReference type="InterPro" id="IPR017972">
    <property type="entry name" value="Cyt_P450_CS"/>
</dbReference>
<feature type="transmembrane region" description="Helical" evidence="9">
    <location>
        <begin position="15"/>
        <end position="32"/>
    </location>
</feature>
<evidence type="ECO:0000313" key="10">
    <source>
        <dbReference type="EMBL" id="ODH14404.1"/>
    </source>
</evidence>
<dbReference type="VEuPathDB" id="FungiDB:PABG_01712"/>
<evidence type="ECO:0000256" key="9">
    <source>
        <dbReference type="SAM" id="Phobius"/>
    </source>
</evidence>
<evidence type="ECO:0000256" key="2">
    <source>
        <dbReference type="ARBA" id="ARBA00010617"/>
    </source>
</evidence>
<evidence type="ECO:0000256" key="8">
    <source>
        <dbReference type="SAM" id="MobiDB-lite"/>
    </source>
</evidence>
<reference evidence="10 11" key="1">
    <citation type="submission" date="2016-06" db="EMBL/GenBank/DDBJ databases">
        <authorList>
            <person name="Kjaerup R.B."/>
            <person name="Dalgaard T.S."/>
            <person name="Juul-Madsen H.R."/>
        </authorList>
    </citation>
    <scope>NUCLEOTIDE SEQUENCE [LARGE SCALE GENOMIC DNA]</scope>
    <source>
        <strain evidence="10 11">Pb300</strain>
    </source>
</reference>
<feature type="region of interest" description="Disordered" evidence="8">
    <location>
        <begin position="426"/>
        <end position="450"/>
    </location>
</feature>
<dbReference type="PANTHER" id="PTHR24287:SF5">
    <property type="entry name" value="P450, PUTATIVE (EUROFUNG)-RELATED"/>
    <property type="match status" value="1"/>
</dbReference>
<sequence>MIVEELITNLTPTRAILWLLGLVVIVSWIRGIQLDRRVSRLGSHAPIFQTYLPLGMDFIYKTLKSSTKKEDLKFWVDTLAAVPLPNGDSSATMEINAHSGLRVIYTVDPDNIKAVLTSQFADYGKGERFHAEWKEFLGDSIFATDGELWSQSRHLIRPMFARDRIVDTEIFEKHIQKLIPFLAGKNNMPGKGKVVDVGPLFFRFTLDAATAYLLGQSVDSLNDPKTTFAEAFQYVLHRQSEIFKAGPLSFLMSRKEFRVNLKRMDDFMQPFIDEVLSLNTEELDKKLSKQETFLHALARFTKDPKVIRDQLVAVLLAGRDTTAATLAFCLFELSRSPSVVARLRTEILNQVGTARKPSYSDLKEMKYLTAVLNETMRLYPVVPFNVRHSLADTTLPRGGGHDGRSPIGVPNNTRIIYSTMNMQRRRDLYDPPPSAPGSAGSAGSAGSDEKQSIPYLDPSIFIPERWVSGWQPKPWHFIPFNGGPRICLGQQFAMLEMGYTVSRILQQYSEINAVNAPPVGQDPVFKFDVTLSPGQELNMVFVKAGEETEETKKLFRS</sequence>
<dbReference type="PANTHER" id="PTHR24287">
    <property type="entry name" value="P450, PUTATIVE (EUROFUNG)-RELATED"/>
    <property type="match status" value="1"/>
</dbReference>
<keyword evidence="7" id="KW-0349">Heme</keyword>
<protein>
    <recommendedName>
        <fullName evidence="12">Cytochrome P450 alkane hydroxylase</fullName>
    </recommendedName>
</protein>
<evidence type="ECO:0000256" key="7">
    <source>
        <dbReference type="RuleBase" id="RU000461"/>
    </source>
</evidence>